<evidence type="ECO:0000256" key="1">
    <source>
        <dbReference type="ARBA" id="ARBA00022598"/>
    </source>
</evidence>
<dbReference type="EMBL" id="QKYU01000015">
    <property type="protein sequence ID" value="PZW43596.1"/>
    <property type="molecule type" value="Genomic_DNA"/>
</dbReference>
<dbReference type="OrthoDB" id="9807064at2"/>
<protein>
    <submittedName>
        <fullName evidence="3">BirA family biotin operon repressor/biotin-[acetyl-CoA-carboxylase] ligase</fullName>
    </submittedName>
</protein>
<dbReference type="InterPro" id="IPR004143">
    <property type="entry name" value="BPL_LPL_catalytic"/>
</dbReference>
<comment type="caution">
    <text evidence="3">The sequence shown here is derived from an EMBL/GenBank/DDBJ whole genome shotgun (WGS) entry which is preliminary data.</text>
</comment>
<gene>
    <name evidence="3" type="ORF">C8P66_11558</name>
</gene>
<accession>A0A2W7I9L7</accession>
<dbReference type="Proteomes" id="UP000249688">
    <property type="component" value="Unassembled WGS sequence"/>
</dbReference>
<reference evidence="3 4" key="1">
    <citation type="submission" date="2018-06" db="EMBL/GenBank/DDBJ databases">
        <title>Genomic Encyclopedia of Archaeal and Bacterial Type Strains, Phase II (KMG-II): from individual species to whole genera.</title>
        <authorList>
            <person name="Goeker M."/>
        </authorList>
    </citation>
    <scope>NUCLEOTIDE SEQUENCE [LARGE SCALE GENOMIC DNA]</scope>
    <source>
        <strain evidence="3 4">DSM 24525</strain>
    </source>
</reference>
<dbReference type="PROSITE" id="PS51733">
    <property type="entry name" value="BPL_LPL_CATALYTIC"/>
    <property type="match status" value="1"/>
</dbReference>
<dbReference type="PANTHER" id="PTHR12835">
    <property type="entry name" value="BIOTIN PROTEIN LIGASE"/>
    <property type="match status" value="1"/>
</dbReference>
<feature type="domain" description="BPL/LPL catalytic" evidence="2">
    <location>
        <begin position="4"/>
        <end position="180"/>
    </location>
</feature>
<dbReference type="InterPro" id="IPR004408">
    <property type="entry name" value="Biotin_CoA_COase_ligase"/>
</dbReference>
<dbReference type="Pfam" id="PF03099">
    <property type="entry name" value="BPL_LplA_LipB"/>
    <property type="match status" value="1"/>
</dbReference>
<keyword evidence="4" id="KW-1185">Reference proteome</keyword>
<dbReference type="NCBIfam" id="TIGR00121">
    <property type="entry name" value="birA_ligase"/>
    <property type="match status" value="1"/>
</dbReference>
<sequence>MITGAPAWRLRRYAHLPSTQTLAVTLAEADEPEGLAILADRQSAGQGTQGRVWEGASGNLHISMLLRPRGPMAEVAQYALLAGIALAEAVAGFAPDPAALSLKWPNDLLLGGAKMAGILTQAAARPEGGIDWVIFGIGVNLVAAPPVPGRSTACLGRAVPVEALAAALLARIDHWRLVRSVEGFAPIRAAWLARGPQRGTWLNLSRPDISGRFEGLGEDGSLLLGTAGRIHALRAGEIRD</sequence>
<proteinExistence type="predicted"/>
<evidence type="ECO:0000313" key="4">
    <source>
        <dbReference type="Proteomes" id="UP000249688"/>
    </source>
</evidence>
<dbReference type="GO" id="GO:0005737">
    <property type="term" value="C:cytoplasm"/>
    <property type="evidence" value="ECO:0007669"/>
    <property type="project" value="TreeGrafter"/>
</dbReference>
<dbReference type="AlphaFoldDB" id="A0A2W7I9L7"/>
<name>A0A2W7I9L7_9PROT</name>
<keyword evidence="1 3" id="KW-0436">Ligase</keyword>
<dbReference type="CDD" id="cd16442">
    <property type="entry name" value="BPL"/>
    <property type="match status" value="1"/>
</dbReference>
<dbReference type="InterPro" id="IPR045864">
    <property type="entry name" value="aa-tRNA-synth_II/BPL/LPL"/>
</dbReference>
<evidence type="ECO:0000313" key="3">
    <source>
        <dbReference type="EMBL" id="PZW43596.1"/>
    </source>
</evidence>
<evidence type="ECO:0000259" key="2">
    <source>
        <dbReference type="PROSITE" id="PS51733"/>
    </source>
</evidence>
<dbReference type="RefSeq" id="WP_111398869.1">
    <property type="nucleotide sequence ID" value="NZ_QKYU01000015.1"/>
</dbReference>
<organism evidence="3 4">
    <name type="scientific">Humitalea rosea</name>
    <dbReference type="NCBI Taxonomy" id="990373"/>
    <lineage>
        <taxon>Bacteria</taxon>
        <taxon>Pseudomonadati</taxon>
        <taxon>Pseudomonadota</taxon>
        <taxon>Alphaproteobacteria</taxon>
        <taxon>Acetobacterales</taxon>
        <taxon>Roseomonadaceae</taxon>
        <taxon>Humitalea</taxon>
    </lineage>
</organism>
<dbReference type="SUPFAM" id="SSF55681">
    <property type="entry name" value="Class II aaRS and biotin synthetases"/>
    <property type="match status" value="1"/>
</dbReference>
<dbReference type="PANTHER" id="PTHR12835:SF5">
    <property type="entry name" value="BIOTIN--PROTEIN LIGASE"/>
    <property type="match status" value="1"/>
</dbReference>
<dbReference type="Gene3D" id="3.30.930.10">
    <property type="entry name" value="Bira Bifunctional Protein, Domain 2"/>
    <property type="match status" value="1"/>
</dbReference>
<dbReference type="GO" id="GO:0004077">
    <property type="term" value="F:biotin--[biotin carboxyl-carrier protein] ligase activity"/>
    <property type="evidence" value="ECO:0007669"/>
    <property type="project" value="InterPro"/>
</dbReference>